<dbReference type="Proteomes" id="UP001303760">
    <property type="component" value="Unassembled WGS sequence"/>
</dbReference>
<dbReference type="PANTHER" id="PTHR12832">
    <property type="entry name" value="TESTIS-SPECIFIC PROTEIN PBS13 T-COMPLEX 11"/>
    <property type="match status" value="1"/>
</dbReference>
<dbReference type="AlphaFoldDB" id="A0AAN7C661"/>
<dbReference type="Pfam" id="PF05794">
    <property type="entry name" value="Tcp11"/>
    <property type="match status" value="1"/>
</dbReference>
<dbReference type="EMBL" id="MU860226">
    <property type="protein sequence ID" value="KAK4235950.1"/>
    <property type="molecule type" value="Genomic_DNA"/>
</dbReference>
<feature type="compositionally biased region" description="Low complexity" evidence="2">
    <location>
        <begin position="80"/>
        <end position="91"/>
    </location>
</feature>
<feature type="compositionally biased region" description="Polar residues" evidence="2">
    <location>
        <begin position="480"/>
        <end position="491"/>
    </location>
</feature>
<feature type="region of interest" description="Disordered" evidence="2">
    <location>
        <begin position="480"/>
        <end position="506"/>
    </location>
</feature>
<feature type="compositionally biased region" description="Polar residues" evidence="2">
    <location>
        <begin position="106"/>
        <end position="131"/>
    </location>
</feature>
<feature type="compositionally biased region" description="Gly residues" evidence="2">
    <location>
        <begin position="1"/>
        <end position="10"/>
    </location>
</feature>
<comment type="similarity">
    <text evidence="1">Belongs to the TCP11 family.</text>
</comment>
<name>A0AAN7C661_9PEZI</name>
<proteinExistence type="inferred from homology"/>
<reference evidence="3" key="2">
    <citation type="submission" date="2023-05" db="EMBL/GenBank/DDBJ databases">
        <authorList>
            <consortium name="Lawrence Berkeley National Laboratory"/>
            <person name="Steindorff A."/>
            <person name="Hensen N."/>
            <person name="Bonometti L."/>
            <person name="Westerberg I."/>
            <person name="Brannstrom I.O."/>
            <person name="Guillou S."/>
            <person name="Cros-Aarteil S."/>
            <person name="Calhoun S."/>
            <person name="Haridas S."/>
            <person name="Kuo A."/>
            <person name="Mondo S."/>
            <person name="Pangilinan J."/>
            <person name="Riley R."/>
            <person name="Labutti K."/>
            <person name="Andreopoulos B."/>
            <person name="Lipzen A."/>
            <person name="Chen C."/>
            <person name="Yanf M."/>
            <person name="Daum C."/>
            <person name="Ng V."/>
            <person name="Clum A."/>
            <person name="Ohm R."/>
            <person name="Martin F."/>
            <person name="Silar P."/>
            <person name="Natvig D."/>
            <person name="Lalanne C."/>
            <person name="Gautier V."/>
            <person name="Ament-Velasquez S.L."/>
            <person name="Kruys A."/>
            <person name="Hutchinson M.I."/>
            <person name="Powell A.J."/>
            <person name="Barry K."/>
            <person name="Miller A.N."/>
            <person name="Grigoriev I.V."/>
            <person name="Debuchy R."/>
            <person name="Gladieux P."/>
            <person name="Thoren M.H."/>
            <person name="Johannesson H."/>
        </authorList>
    </citation>
    <scope>NUCLEOTIDE SEQUENCE</scope>
    <source>
        <strain evidence="3">CBS 532.94</strain>
    </source>
</reference>
<protein>
    <submittedName>
        <fullName evidence="3">T-complex protein 11-domain-containing protein</fullName>
    </submittedName>
</protein>
<organism evidence="3 4">
    <name type="scientific">Achaetomium macrosporum</name>
    <dbReference type="NCBI Taxonomy" id="79813"/>
    <lineage>
        <taxon>Eukaryota</taxon>
        <taxon>Fungi</taxon>
        <taxon>Dikarya</taxon>
        <taxon>Ascomycota</taxon>
        <taxon>Pezizomycotina</taxon>
        <taxon>Sordariomycetes</taxon>
        <taxon>Sordariomycetidae</taxon>
        <taxon>Sordariales</taxon>
        <taxon>Chaetomiaceae</taxon>
        <taxon>Achaetomium</taxon>
    </lineage>
</organism>
<reference evidence="3" key="1">
    <citation type="journal article" date="2023" name="Mol. Phylogenet. Evol.">
        <title>Genome-scale phylogeny and comparative genomics of the fungal order Sordariales.</title>
        <authorList>
            <person name="Hensen N."/>
            <person name="Bonometti L."/>
            <person name="Westerberg I."/>
            <person name="Brannstrom I.O."/>
            <person name="Guillou S."/>
            <person name="Cros-Aarteil S."/>
            <person name="Calhoun S."/>
            <person name="Haridas S."/>
            <person name="Kuo A."/>
            <person name="Mondo S."/>
            <person name="Pangilinan J."/>
            <person name="Riley R."/>
            <person name="LaButti K."/>
            <person name="Andreopoulos B."/>
            <person name="Lipzen A."/>
            <person name="Chen C."/>
            <person name="Yan M."/>
            <person name="Daum C."/>
            <person name="Ng V."/>
            <person name="Clum A."/>
            <person name="Steindorff A."/>
            <person name="Ohm R.A."/>
            <person name="Martin F."/>
            <person name="Silar P."/>
            <person name="Natvig D.O."/>
            <person name="Lalanne C."/>
            <person name="Gautier V."/>
            <person name="Ament-Velasquez S.L."/>
            <person name="Kruys A."/>
            <person name="Hutchinson M.I."/>
            <person name="Powell A.J."/>
            <person name="Barry K."/>
            <person name="Miller A.N."/>
            <person name="Grigoriev I.V."/>
            <person name="Debuchy R."/>
            <person name="Gladieux P."/>
            <person name="Hiltunen Thoren M."/>
            <person name="Johannesson H."/>
        </authorList>
    </citation>
    <scope>NUCLEOTIDE SEQUENCE</scope>
    <source>
        <strain evidence="3">CBS 532.94</strain>
    </source>
</reference>
<dbReference type="GO" id="GO:0010737">
    <property type="term" value="P:protein kinase A signaling"/>
    <property type="evidence" value="ECO:0007669"/>
    <property type="project" value="TreeGrafter"/>
</dbReference>
<dbReference type="InterPro" id="IPR008862">
    <property type="entry name" value="Tcp11"/>
</dbReference>
<evidence type="ECO:0000256" key="2">
    <source>
        <dbReference type="SAM" id="MobiDB-lite"/>
    </source>
</evidence>
<evidence type="ECO:0000313" key="3">
    <source>
        <dbReference type="EMBL" id="KAK4235950.1"/>
    </source>
</evidence>
<sequence>MSDQGAGGGIESHMSTHRRQDSGEEPIPTEPAPETRNPPSESDSVALSPPPQHLPRGSRKLSQSGSERSSRVVGTPQGLSRNPSSCSTSSKSRSHPEYLPARTPASDRSSQTPTSQNNDNINTQPQLEPPVTKTTLSELDVHKIVHNPKLRHDINFDPELHFRPNLDGDKGRKKQEKANQFWNTLFEQLVLFVSDRESFHARYGHGDWCLPVLLRAIREIIETLVPQRDRDLLNEGLNVELLMQQFNRGVADLEKLASWLAGVLKLHCAPMRDEWVDEMYQELSNGNRNNDMAELVKGMRSLLSVLEAMKLDVANHQIRCLRPVLIEDTVHFEQRFFVKKMESRKLSISQSRTWYKTARAEMERLYAGSPMPYLHAFGEMSVFFEALSRLVLPSTDLKVIPHTFVFDEDRVLKLRSDMHDSICLEICMRRYEELERLSRVTQMCAQVPSYVREETPSNRLSGDFNFMAARASRPSSLAFSDRSSNFSSPRNSGGFFAQPAPDSADSRSRATELYNSLLALLHTAAPASSPAERWKELAGSMALQILRYANAPTSLPGFETQLAACLDDVNSGIFREVESHFQQRLIAELARRVSEFKNLSGVALFSVATGGARVFGHGRSWDRSRDQSRGCMSGLFADQPRDPREEAGIDDMAVRLAHLGILHWRVWAPLAYEGDIESELNAAAAAAATAQNAAL</sequence>
<feature type="region of interest" description="Disordered" evidence="2">
    <location>
        <begin position="1"/>
        <end position="131"/>
    </location>
</feature>
<evidence type="ECO:0000256" key="1">
    <source>
        <dbReference type="ARBA" id="ARBA00010954"/>
    </source>
</evidence>
<evidence type="ECO:0000313" key="4">
    <source>
        <dbReference type="Proteomes" id="UP001303760"/>
    </source>
</evidence>
<dbReference type="PANTHER" id="PTHR12832:SF11">
    <property type="entry name" value="LD23868P"/>
    <property type="match status" value="1"/>
</dbReference>
<gene>
    <name evidence="3" type="ORF">C8A03DRAFT_36191</name>
</gene>
<keyword evidence="4" id="KW-1185">Reference proteome</keyword>
<accession>A0AAN7C661</accession>
<comment type="caution">
    <text evidence="3">The sequence shown here is derived from an EMBL/GenBank/DDBJ whole genome shotgun (WGS) entry which is preliminary data.</text>
</comment>